<accession>A0ACB9QUT5</accession>
<proteinExistence type="predicted"/>
<keyword evidence="2" id="KW-1185">Reference proteome</keyword>
<evidence type="ECO:0000313" key="2">
    <source>
        <dbReference type="Proteomes" id="UP001057402"/>
    </source>
</evidence>
<reference evidence="2" key="1">
    <citation type="journal article" date="2023" name="Front. Plant Sci.">
        <title>Chromosomal-level genome assembly of Melastoma candidum provides insights into trichome evolution.</title>
        <authorList>
            <person name="Zhong Y."/>
            <person name="Wu W."/>
            <person name="Sun C."/>
            <person name="Zou P."/>
            <person name="Liu Y."/>
            <person name="Dai S."/>
            <person name="Zhou R."/>
        </authorList>
    </citation>
    <scope>NUCLEOTIDE SEQUENCE [LARGE SCALE GENOMIC DNA]</scope>
</reference>
<dbReference type="EMBL" id="CM042884">
    <property type="protein sequence ID" value="KAI4370013.1"/>
    <property type="molecule type" value="Genomic_DNA"/>
</dbReference>
<dbReference type="Proteomes" id="UP001057402">
    <property type="component" value="Chromosome 5"/>
</dbReference>
<protein>
    <submittedName>
        <fullName evidence="1">Uncharacterized protein</fullName>
    </submittedName>
</protein>
<comment type="caution">
    <text evidence="1">The sequence shown here is derived from an EMBL/GenBank/DDBJ whole genome shotgun (WGS) entry which is preliminary data.</text>
</comment>
<evidence type="ECO:0000313" key="1">
    <source>
        <dbReference type="EMBL" id="KAI4370013.1"/>
    </source>
</evidence>
<name>A0ACB9QUT5_9MYRT</name>
<sequence length="205" mass="22845">MMGDESLPEFKFPSQCTLEETTIDHRPDLVGMEHVINFNHDLSGHNGKKESTDIMISPMPQRESRIWHDHTSWKSDGGRWGSNRAVNVPIKVDRYQVKTTNPKKYYVRPSTGVVLPRSTCDIIVAMQAQKEAPPNMQCHDKFLLQSVRVDDGVTAKDVTAEMFSNEAGHVIEECKLRFLCVPASAPLSCSRRIGGGIFSSGICVG</sequence>
<gene>
    <name evidence="1" type="ORF">MLD38_018400</name>
</gene>
<organism evidence="1 2">
    <name type="scientific">Melastoma candidum</name>
    <dbReference type="NCBI Taxonomy" id="119954"/>
    <lineage>
        <taxon>Eukaryota</taxon>
        <taxon>Viridiplantae</taxon>
        <taxon>Streptophyta</taxon>
        <taxon>Embryophyta</taxon>
        <taxon>Tracheophyta</taxon>
        <taxon>Spermatophyta</taxon>
        <taxon>Magnoliopsida</taxon>
        <taxon>eudicotyledons</taxon>
        <taxon>Gunneridae</taxon>
        <taxon>Pentapetalae</taxon>
        <taxon>rosids</taxon>
        <taxon>malvids</taxon>
        <taxon>Myrtales</taxon>
        <taxon>Melastomataceae</taxon>
        <taxon>Melastomatoideae</taxon>
        <taxon>Melastomateae</taxon>
        <taxon>Melastoma</taxon>
    </lineage>
</organism>